<dbReference type="OrthoDB" id="9758578at2"/>
<gene>
    <name evidence="1" type="ORF">Lery_1060</name>
</gene>
<dbReference type="Proteomes" id="UP000054773">
    <property type="component" value="Unassembled WGS sequence"/>
</dbReference>
<dbReference type="RefSeq" id="WP_058526223.1">
    <property type="nucleotide sequence ID" value="NZ_CAAAHY010000002.1"/>
</dbReference>
<dbReference type="EMBL" id="LNYA01000023">
    <property type="protein sequence ID" value="KTC98006.1"/>
    <property type="molecule type" value="Genomic_DNA"/>
</dbReference>
<dbReference type="STRING" id="448.Lery_1060"/>
<sequence>MSLMNQITLLINRLGEGLVEPTAYDTAWIARIPRLNDHAKPCFPEALHYLRNNQLSDGSWGSMKPVHAQANTLSTLSAVLALGSWQDNDDSSHIKKGMDALWNLAEQLTKEHHETVGFELLLPSLLAEARQRYLDLPYDNYCNFQSHFKEKLQLIAAYQKKVGKNMPATWWHSLEVLNTVPDDAKEILICDINPHVLEENGSIVASPAATAYALLAARREGHDLPAAEDYLKTMLKKQGGAPCLCPIE</sequence>
<accession>A0A0W0TR31</accession>
<organism evidence="1 2">
    <name type="scientific">Legionella erythra</name>
    <dbReference type="NCBI Taxonomy" id="448"/>
    <lineage>
        <taxon>Bacteria</taxon>
        <taxon>Pseudomonadati</taxon>
        <taxon>Pseudomonadota</taxon>
        <taxon>Gammaproteobacteria</taxon>
        <taxon>Legionellales</taxon>
        <taxon>Legionellaceae</taxon>
        <taxon>Legionella</taxon>
    </lineage>
</organism>
<dbReference type="GO" id="GO:0000287">
    <property type="term" value="F:magnesium ion binding"/>
    <property type="evidence" value="ECO:0007669"/>
    <property type="project" value="TreeGrafter"/>
</dbReference>
<reference evidence="1 2" key="1">
    <citation type="submission" date="2015-11" db="EMBL/GenBank/DDBJ databases">
        <title>Genomic analysis of 38 Legionella species identifies large and diverse effector repertoires.</title>
        <authorList>
            <person name="Burstein D."/>
            <person name="Amaro F."/>
            <person name="Zusman T."/>
            <person name="Lifshitz Z."/>
            <person name="Cohen O."/>
            <person name="Gilbert J.A."/>
            <person name="Pupko T."/>
            <person name="Shuman H.A."/>
            <person name="Segal G."/>
        </authorList>
    </citation>
    <scope>NUCLEOTIDE SEQUENCE [LARGE SCALE GENOMIC DNA]</scope>
    <source>
        <strain evidence="1 2">SE-32A-C8</strain>
    </source>
</reference>
<evidence type="ECO:0000313" key="1">
    <source>
        <dbReference type="EMBL" id="KTC98006.1"/>
    </source>
</evidence>
<protein>
    <recommendedName>
        <fullName evidence="3">Prenyltransferase and squalene oxidase repeat protein</fullName>
    </recommendedName>
</protein>
<evidence type="ECO:0008006" key="3">
    <source>
        <dbReference type="Google" id="ProtNLM"/>
    </source>
</evidence>
<dbReference type="GO" id="GO:0016102">
    <property type="term" value="P:diterpenoid biosynthetic process"/>
    <property type="evidence" value="ECO:0007669"/>
    <property type="project" value="TreeGrafter"/>
</dbReference>
<proteinExistence type="predicted"/>
<dbReference type="GO" id="GO:0010333">
    <property type="term" value="F:terpene synthase activity"/>
    <property type="evidence" value="ECO:0007669"/>
    <property type="project" value="InterPro"/>
</dbReference>
<keyword evidence="2" id="KW-1185">Reference proteome</keyword>
<dbReference type="InterPro" id="IPR050148">
    <property type="entry name" value="Terpene_synthase-like"/>
</dbReference>
<comment type="caution">
    <text evidence="1">The sequence shown here is derived from an EMBL/GenBank/DDBJ whole genome shotgun (WGS) entry which is preliminary data.</text>
</comment>
<dbReference type="SUPFAM" id="SSF48239">
    <property type="entry name" value="Terpenoid cyclases/Protein prenyltransferases"/>
    <property type="match status" value="1"/>
</dbReference>
<dbReference type="PATRIC" id="fig|448.7.peg.1114"/>
<dbReference type="AlphaFoldDB" id="A0A0W0TR31"/>
<evidence type="ECO:0000313" key="2">
    <source>
        <dbReference type="Proteomes" id="UP000054773"/>
    </source>
</evidence>
<name>A0A0W0TR31_LEGER</name>
<dbReference type="PANTHER" id="PTHR31739:SF25">
    <property type="entry name" value="(E,E)-GERANYLLINALOOL SYNTHASE"/>
    <property type="match status" value="1"/>
</dbReference>
<dbReference type="PANTHER" id="PTHR31739">
    <property type="entry name" value="ENT-COPALYL DIPHOSPHATE SYNTHASE, CHLOROPLASTIC"/>
    <property type="match status" value="1"/>
</dbReference>
<dbReference type="Gene3D" id="1.50.10.160">
    <property type="match status" value="1"/>
</dbReference>
<dbReference type="InterPro" id="IPR008930">
    <property type="entry name" value="Terpenoid_cyclase/PrenylTrfase"/>
</dbReference>